<proteinExistence type="predicted"/>
<dbReference type="STRING" id="1122206.SAMN02745753_02227"/>
<dbReference type="EMBL" id="FQVF01000009">
    <property type="protein sequence ID" value="SHF57393.1"/>
    <property type="molecule type" value="Genomic_DNA"/>
</dbReference>
<dbReference type="InterPro" id="IPR020353">
    <property type="entry name" value="Toxin_YafO"/>
</dbReference>
<protein>
    <submittedName>
        <fullName evidence="1">mRNA interferase YafO</fullName>
    </submittedName>
</protein>
<dbReference type="OrthoDB" id="6195342at2"/>
<reference evidence="2" key="1">
    <citation type="submission" date="2016-11" db="EMBL/GenBank/DDBJ databases">
        <authorList>
            <person name="Varghese N."/>
            <person name="Submissions S."/>
        </authorList>
    </citation>
    <scope>NUCLEOTIDE SEQUENCE [LARGE SCALE GENOMIC DNA]</scope>
    <source>
        <strain evidence="2">DSM 16579</strain>
    </source>
</reference>
<sequence length="132" mass="15366">MSSQIQVSVSSFLTDHPDISDLAKDFALYKETGIPPLHFGRDGDNNRPTICREENVWHIHLAHLPIHFTKWPKIRNQQARTSDKCLIYCPGYFDENHYLLIAILDPPAHEKQEDMPLMEQIGREAEAFRREI</sequence>
<name>A0A1M5CRQ0_9GAMM</name>
<accession>A0A1M5CRQ0</accession>
<organism evidence="1 2">
    <name type="scientific">Marinomonas polaris DSM 16579</name>
    <dbReference type="NCBI Taxonomy" id="1122206"/>
    <lineage>
        <taxon>Bacteria</taxon>
        <taxon>Pseudomonadati</taxon>
        <taxon>Pseudomonadota</taxon>
        <taxon>Gammaproteobacteria</taxon>
        <taxon>Oceanospirillales</taxon>
        <taxon>Oceanospirillaceae</taxon>
        <taxon>Marinomonas</taxon>
    </lineage>
</organism>
<dbReference type="AlphaFoldDB" id="A0A1M5CRQ0"/>
<dbReference type="RefSeq" id="WP_072839771.1">
    <property type="nucleotide sequence ID" value="NZ_FQVF01000009.1"/>
</dbReference>
<evidence type="ECO:0000313" key="1">
    <source>
        <dbReference type="EMBL" id="SHF57393.1"/>
    </source>
</evidence>
<evidence type="ECO:0000313" key="2">
    <source>
        <dbReference type="Proteomes" id="UP000184517"/>
    </source>
</evidence>
<keyword evidence="2" id="KW-1185">Reference proteome</keyword>
<gene>
    <name evidence="1" type="ORF">SAMN02745753_02227</name>
</gene>
<dbReference type="Pfam" id="PF13957">
    <property type="entry name" value="YafO_toxin"/>
    <property type="match status" value="1"/>
</dbReference>
<dbReference type="Proteomes" id="UP000184517">
    <property type="component" value="Unassembled WGS sequence"/>
</dbReference>